<dbReference type="GO" id="GO:0004566">
    <property type="term" value="F:beta-glucuronidase activity"/>
    <property type="evidence" value="ECO:0007669"/>
    <property type="project" value="TreeGrafter"/>
</dbReference>
<protein>
    <submittedName>
        <fullName evidence="2">Uncharacterized protein</fullName>
    </submittedName>
</protein>
<dbReference type="InterPro" id="IPR005199">
    <property type="entry name" value="Glyco_hydro_79"/>
</dbReference>
<evidence type="ECO:0000313" key="2">
    <source>
        <dbReference type="EMBL" id="KAK4358025.1"/>
    </source>
</evidence>
<keyword evidence="3" id="KW-1185">Reference proteome</keyword>
<comment type="similarity">
    <text evidence="1">Belongs to the glycosyl hydrolase 79 family.</text>
</comment>
<dbReference type="InterPro" id="IPR017853">
    <property type="entry name" value="GH"/>
</dbReference>
<dbReference type="PANTHER" id="PTHR14363">
    <property type="entry name" value="HEPARANASE-RELATED"/>
    <property type="match status" value="1"/>
</dbReference>
<dbReference type="GO" id="GO:0016020">
    <property type="term" value="C:membrane"/>
    <property type="evidence" value="ECO:0007669"/>
    <property type="project" value="InterPro"/>
</dbReference>
<dbReference type="GO" id="GO:0009505">
    <property type="term" value="C:plant-type cell wall"/>
    <property type="evidence" value="ECO:0007669"/>
    <property type="project" value="TreeGrafter"/>
</dbReference>
<comment type="caution">
    <text evidence="2">The sequence shown here is derived from an EMBL/GenBank/DDBJ whole genome shotgun (WGS) entry which is preliminary data.</text>
</comment>
<organism evidence="2 3">
    <name type="scientific">Anisodus tanguticus</name>
    <dbReference type="NCBI Taxonomy" id="243964"/>
    <lineage>
        <taxon>Eukaryota</taxon>
        <taxon>Viridiplantae</taxon>
        <taxon>Streptophyta</taxon>
        <taxon>Embryophyta</taxon>
        <taxon>Tracheophyta</taxon>
        <taxon>Spermatophyta</taxon>
        <taxon>Magnoliopsida</taxon>
        <taxon>eudicotyledons</taxon>
        <taxon>Gunneridae</taxon>
        <taxon>Pentapetalae</taxon>
        <taxon>asterids</taxon>
        <taxon>lamiids</taxon>
        <taxon>Solanales</taxon>
        <taxon>Solanaceae</taxon>
        <taxon>Solanoideae</taxon>
        <taxon>Hyoscyameae</taxon>
        <taxon>Anisodus</taxon>
    </lineage>
</organism>
<dbReference type="Proteomes" id="UP001291623">
    <property type="component" value="Unassembled WGS sequence"/>
</dbReference>
<dbReference type="AlphaFoldDB" id="A0AAE1RTH0"/>
<name>A0AAE1RTH0_9SOLA</name>
<gene>
    <name evidence="2" type="ORF">RND71_023635</name>
</gene>
<accession>A0AAE1RTH0</accession>
<proteinExistence type="inferred from homology"/>
<dbReference type="EMBL" id="JAVYJV010000012">
    <property type="protein sequence ID" value="KAK4358025.1"/>
    <property type="molecule type" value="Genomic_DNA"/>
</dbReference>
<dbReference type="Pfam" id="PF03662">
    <property type="entry name" value="Glyco_hydro_79n"/>
    <property type="match status" value="1"/>
</dbReference>
<reference evidence="2" key="1">
    <citation type="submission" date="2023-12" db="EMBL/GenBank/DDBJ databases">
        <title>Genome assembly of Anisodus tanguticus.</title>
        <authorList>
            <person name="Wang Y.-J."/>
        </authorList>
    </citation>
    <scope>NUCLEOTIDE SEQUENCE</scope>
    <source>
        <strain evidence="2">KB-2021</strain>
        <tissue evidence="2">Leaf</tissue>
    </source>
</reference>
<dbReference type="SUPFAM" id="SSF51445">
    <property type="entry name" value="(Trans)glycosidases"/>
    <property type="match status" value="1"/>
</dbReference>
<dbReference type="PANTHER" id="PTHR14363:SF13">
    <property type="entry name" value="OS07G0598400 PROTEIN"/>
    <property type="match status" value="1"/>
</dbReference>
<evidence type="ECO:0000313" key="3">
    <source>
        <dbReference type="Proteomes" id="UP001291623"/>
    </source>
</evidence>
<evidence type="ECO:0000256" key="1">
    <source>
        <dbReference type="ARBA" id="ARBA00009800"/>
    </source>
</evidence>
<sequence length="198" mass="21800">MQDLKNRILANAVKEFLVEGCNNISFSALLGRIQSDEDDTLWEGDWNQFNAKSLMKLATDNFCNELCGGGVAAKIKAQQYGNDVKKLKKSVTHMYPNPANRPKILVPGGFYDEQWFQEFLQTTGPGVVDGLTHDIYNLGAGRDPTLIDKLENPFYLSQIAQTFKNVEDVAKLYSPSSGPWVGESGGAYNSGGKTTSHT</sequence>
<dbReference type="Gene3D" id="3.20.20.80">
    <property type="entry name" value="Glycosidases"/>
    <property type="match status" value="1"/>
</dbReference>